<gene>
    <name evidence="1" type="ORF">JTE90_013494</name>
</gene>
<protein>
    <submittedName>
        <fullName evidence="1">Uncharacterized protein</fullName>
    </submittedName>
</protein>
<dbReference type="Proteomes" id="UP000827092">
    <property type="component" value="Unassembled WGS sequence"/>
</dbReference>
<evidence type="ECO:0000313" key="1">
    <source>
        <dbReference type="EMBL" id="KAG8197368.1"/>
    </source>
</evidence>
<evidence type="ECO:0000313" key="2">
    <source>
        <dbReference type="Proteomes" id="UP000827092"/>
    </source>
</evidence>
<comment type="caution">
    <text evidence="1">The sequence shown here is derived from an EMBL/GenBank/DDBJ whole genome shotgun (WGS) entry which is preliminary data.</text>
</comment>
<accession>A0AAV6VMB4</accession>
<dbReference type="EMBL" id="JAFNEN010000056">
    <property type="protein sequence ID" value="KAG8197368.1"/>
    <property type="molecule type" value="Genomic_DNA"/>
</dbReference>
<organism evidence="1 2">
    <name type="scientific">Oedothorax gibbosus</name>
    <dbReference type="NCBI Taxonomy" id="931172"/>
    <lineage>
        <taxon>Eukaryota</taxon>
        <taxon>Metazoa</taxon>
        <taxon>Ecdysozoa</taxon>
        <taxon>Arthropoda</taxon>
        <taxon>Chelicerata</taxon>
        <taxon>Arachnida</taxon>
        <taxon>Araneae</taxon>
        <taxon>Araneomorphae</taxon>
        <taxon>Entelegynae</taxon>
        <taxon>Araneoidea</taxon>
        <taxon>Linyphiidae</taxon>
        <taxon>Erigoninae</taxon>
        <taxon>Oedothorax</taxon>
    </lineage>
</organism>
<reference evidence="1 2" key="1">
    <citation type="journal article" date="2022" name="Nat. Ecol. Evol.">
        <title>A masculinizing supergene underlies an exaggerated male reproductive morph in a spider.</title>
        <authorList>
            <person name="Hendrickx F."/>
            <person name="De Corte Z."/>
            <person name="Sonet G."/>
            <person name="Van Belleghem S.M."/>
            <person name="Kostlbacher S."/>
            <person name="Vangestel C."/>
        </authorList>
    </citation>
    <scope>NUCLEOTIDE SEQUENCE [LARGE SCALE GENOMIC DNA]</scope>
    <source>
        <strain evidence="1">W744_W776</strain>
    </source>
</reference>
<dbReference type="AlphaFoldDB" id="A0AAV6VMB4"/>
<name>A0AAV6VMB4_9ARAC</name>
<sequence>MTIHESDDLITSSFYNFFLRALSTDSNLYCNSLVLKSSSRKSSFYLLPGFQSLMPLDDHIILGHSSPLCLSVSLSILQDSNPFDASRVGITSSTVGFQDSNPKLPQYLDLE</sequence>
<keyword evidence="2" id="KW-1185">Reference proteome</keyword>
<proteinExistence type="predicted"/>